<feature type="repeat" description="ANK" evidence="3">
    <location>
        <begin position="845"/>
        <end position="877"/>
    </location>
</feature>
<gene>
    <name evidence="6" type="ORF">MGAL_10B060974</name>
</gene>
<feature type="repeat" description="ANK" evidence="3">
    <location>
        <begin position="1357"/>
        <end position="1389"/>
    </location>
</feature>
<dbReference type="Gene3D" id="1.25.40.20">
    <property type="entry name" value="Ankyrin repeat-containing domain"/>
    <property type="match status" value="4"/>
</dbReference>
<feature type="repeat" description="ANK" evidence="3">
    <location>
        <begin position="1291"/>
        <end position="1323"/>
    </location>
</feature>
<feature type="repeat" description="ANK" evidence="3">
    <location>
        <begin position="813"/>
        <end position="845"/>
    </location>
</feature>
<evidence type="ECO:0000259" key="4">
    <source>
        <dbReference type="Pfam" id="PF18738"/>
    </source>
</evidence>
<keyword evidence="7" id="KW-1185">Reference proteome</keyword>
<feature type="domain" description="DZIP3-like HEPN" evidence="4">
    <location>
        <begin position="93"/>
        <end position="226"/>
    </location>
</feature>
<evidence type="ECO:0000259" key="5">
    <source>
        <dbReference type="Pfam" id="PF20720"/>
    </source>
</evidence>
<dbReference type="SUPFAM" id="SSF52540">
    <property type="entry name" value="P-loop containing nucleoside triphosphate hydrolases"/>
    <property type="match status" value="1"/>
</dbReference>
<evidence type="ECO:0000313" key="7">
    <source>
        <dbReference type="Proteomes" id="UP000596742"/>
    </source>
</evidence>
<dbReference type="PANTHER" id="PTHR24198:SF165">
    <property type="entry name" value="ANKYRIN REPEAT-CONTAINING PROTEIN-RELATED"/>
    <property type="match status" value="1"/>
</dbReference>
<keyword evidence="1" id="KW-0677">Repeat</keyword>
<feature type="repeat" description="ANK" evidence="3">
    <location>
        <begin position="725"/>
        <end position="751"/>
    </location>
</feature>
<feature type="domain" description="Novel STAND NTPase 3" evidence="5">
    <location>
        <begin position="264"/>
        <end position="411"/>
    </location>
</feature>
<dbReference type="OrthoDB" id="10341680at2759"/>
<evidence type="ECO:0000256" key="1">
    <source>
        <dbReference type="ARBA" id="ARBA00022737"/>
    </source>
</evidence>
<comment type="caution">
    <text evidence="6">The sequence shown here is derived from an EMBL/GenBank/DDBJ whole genome shotgun (WGS) entry which is preliminary data.</text>
</comment>
<sequence>MIVIASVDCGCKSIRKYGTTSNDTTKHIEQKDIDKHRDYFRNMTESSAPPSHGNISALPSEEINYLRLSNLIIRVAPTAVKTKFDYEFHLAVLHRTLNQNIMKVIEPLYKQRIINKTQWDLLFPVSESACSTKFDLTLMICLIRNLTTISIGDALPVASDTSQGADLSRLKYYRNKIVHCGVGILSDKEFEECWTEISQAIIRLGGTRFEQRCSDLKISIMNNTDKEILKELRNIERSSDPVPKGVRRINGELIEDWEKGNVAETRAIKRIAELIETQNFVVAVGSSGCGKSTSIQYVALQLYYQQGFDIIPVYSPEEIRQYYNPDCKQVYVIDDICGKSTIDINLVNCWERQLTEIQKILKVQRVKLLSSCRTHIFKNRLFKKLSSLFAISCDLTSDYGLTRDERKAIASIYLTNDEIKLIHGTALTEKFDFFPLLCSIFSTQKLTNIRDFFNNPVQVFRDELTLLMNADDQNTIATLMLFTVYNNTINETLLSRTSSITQVLETISDNFHLQQCFSIQCVKTELDNLNRSYVKKIGQIYRVQHDKLYEILVFFLGEHKFDVLLDVAHTNIIRDMFLLKPSHETENDSVDHVITFVEVSKKNEPSYFNRLIRDINDGFVKNVLNNKQMKHFSFRYKILKKIKSESNIIRELKSLSRSDLSSLFISMIHLGFCEMVSILVDNFDLNIIPENALYIASDLGSTSIVKLLLDRGINPNECISNQNGVEKTPIFVASKNGYTEIVKLLLENGSDPSMNFWRIVKNTPLYVASKEGYIDIVKLLLNYGADPNISIDLNLPYGCLPFVLNKPLMHFGNTESPLYAAIDNEHSEVVKILLDHKADPSIQGWDGTPLYLAVKNRNSKIVKSLLIQKADPNYISDYNKPPLYMASENGDTEIVKLFLNYKGNPNIRCHGDKKSPLHIAIEKNHIEVVCLLISHNANPFAVDTENITPMFIALDHGNIAACRLLATTKKTITVDTEYMLSIILYLASKYGETGVVKSMLEQTNVDGDDNTHNEYKLTPLGVASLVGNKEVVTTLLDYRCNPNIANMYKETSLFTASQFGRTDIVQLLLNAYANPNMYNKNNLTPVYTALMLGHIKIVKILLENNSDINITDKYYEPLVFVAASKGHTEIVKLLLDSGCDPCVCNKFSTTALHEASYQGHSETVKVLLENNSNPCIIHKENDSPLTETIEGQKKTVELIKKHKGDPSFLSWYQKTPLCIATYLGHTAIVKLLLQYNTDSTLKNKIFLKTNNNRHMFLFIQTPLLHATWAGYTDILKLYLEHSWDPNVSNSDNQTPLYIAACINNTEAAKILLEYEGNPNICSKDKKTPLFVASANGYNKIVKFLLVHNCNPNFIDSHGTTAIYKASENCHVHTVKLLLEYKSDPNICNDFGETPLHVSALNGSIEIVKLLLASKCNENKFNTLNEKPVDMAKRRGHTDILTLLQNSNTAAK</sequence>
<dbReference type="Pfam" id="PF20720">
    <property type="entry name" value="nSTAND3"/>
    <property type="match status" value="1"/>
</dbReference>
<keyword evidence="2 3" id="KW-0040">ANK repeat</keyword>
<dbReference type="PANTHER" id="PTHR24198">
    <property type="entry name" value="ANKYRIN REPEAT AND PROTEIN KINASE DOMAIN-CONTAINING PROTEIN"/>
    <property type="match status" value="1"/>
</dbReference>
<accession>A0A8B6DT36</accession>
<reference evidence="6" key="1">
    <citation type="submission" date="2018-11" db="EMBL/GenBank/DDBJ databases">
        <authorList>
            <person name="Alioto T."/>
            <person name="Alioto T."/>
        </authorList>
    </citation>
    <scope>NUCLEOTIDE SEQUENCE</scope>
</reference>
<evidence type="ECO:0000313" key="6">
    <source>
        <dbReference type="EMBL" id="VDI23662.1"/>
    </source>
</evidence>
<dbReference type="PROSITE" id="PS50088">
    <property type="entry name" value="ANK_REPEAT"/>
    <property type="match status" value="14"/>
</dbReference>
<dbReference type="InterPro" id="IPR049050">
    <property type="entry name" value="nSTAND3"/>
</dbReference>
<protein>
    <recommendedName>
        <fullName evidence="8">DZIP3-like HEPN domain-containing protein</fullName>
    </recommendedName>
</protein>
<dbReference type="InterPro" id="IPR027417">
    <property type="entry name" value="P-loop_NTPase"/>
</dbReference>
<dbReference type="InterPro" id="IPR002110">
    <property type="entry name" value="Ankyrin_rpt"/>
</dbReference>
<feature type="repeat" description="ANK" evidence="3">
    <location>
        <begin position="1147"/>
        <end position="1179"/>
    </location>
</feature>
<feature type="repeat" description="ANK" evidence="3">
    <location>
        <begin position="1324"/>
        <end position="1356"/>
    </location>
</feature>
<feature type="repeat" description="ANK" evidence="3">
    <location>
        <begin position="1048"/>
        <end position="1080"/>
    </location>
</feature>
<evidence type="ECO:0000256" key="3">
    <source>
        <dbReference type="PROSITE-ProRule" id="PRU00023"/>
    </source>
</evidence>
<feature type="repeat" description="ANK" evidence="3">
    <location>
        <begin position="912"/>
        <end position="944"/>
    </location>
</feature>
<evidence type="ECO:0000256" key="2">
    <source>
        <dbReference type="ARBA" id="ARBA00023043"/>
    </source>
</evidence>
<dbReference type="Pfam" id="PF00023">
    <property type="entry name" value="Ank"/>
    <property type="match status" value="1"/>
</dbReference>
<dbReference type="EMBL" id="UYJE01003961">
    <property type="protein sequence ID" value="VDI23662.1"/>
    <property type="molecule type" value="Genomic_DNA"/>
</dbReference>
<dbReference type="Proteomes" id="UP000596742">
    <property type="component" value="Unassembled WGS sequence"/>
</dbReference>
<proteinExistence type="predicted"/>
<feature type="repeat" description="ANK" evidence="3">
    <location>
        <begin position="878"/>
        <end position="910"/>
    </location>
</feature>
<dbReference type="Pfam" id="PF18738">
    <property type="entry name" value="HEPN_DZIP3"/>
    <property type="match status" value="1"/>
</dbReference>
<name>A0A8B6DT36_MYTGA</name>
<dbReference type="SMART" id="SM00248">
    <property type="entry name" value="ANK"/>
    <property type="match status" value="21"/>
</dbReference>
<evidence type="ECO:0008006" key="8">
    <source>
        <dbReference type="Google" id="ProtNLM"/>
    </source>
</evidence>
<dbReference type="InterPro" id="IPR041249">
    <property type="entry name" value="HEPN_DZIP3"/>
</dbReference>
<feature type="repeat" description="ANK" evidence="3">
    <location>
        <begin position="1081"/>
        <end position="1113"/>
    </location>
</feature>
<feature type="repeat" description="ANK" evidence="3">
    <location>
        <begin position="1390"/>
        <end position="1422"/>
    </location>
</feature>
<feature type="repeat" description="ANK" evidence="3">
    <location>
        <begin position="760"/>
        <end position="792"/>
    </location>
</feature>
<dbReference type="SUPFAM" id="SSF48403">
    <property type="entry name" value="Ankyrin repeat"/>
    <property type="match status" value="3"/>
</dbReference>
<dbReference type="InterPro" id="IPR036770">
    <property type="entry name" value="Ankyrin_rpt-contain_sf"/>
</dbReference>
<dbReference type="Pfam" id="PF12796">
    <property type="entry name" value="Ank_2"/>
    <property type="match status" value="7"/>
</dbReference>
<dbReference type="PROSITE" id="PS50297">
    <property type="entry name" value="ANK_REP_REGION"/>
    <property type="match status" value="7"/>
</dbReference>
<organism evidence="6 7">
    <name type="scientific">Mytilus galloprovincialis</name>
    <name type="common">Mediterranean mussel</name>
    <dbReference type="NCBI Taxonomy" id="29158"/>
    <lineage>
        <taxon>Eukaryota</taxon>
        <taxon>Metazoa</taxon>
        <taxon>Spiralia</taxon>
        <taxon>Lophotrochozoa</taxon>
        <taxon>Mollusca</taxon>
        <taxon>Bivalvia</taxon>
        <taxon>Autobranchia</taxon>
        <taxon>Pteriomorphia</taxon>
        <taxon>Mytilida</taxon>
        <taxon>Mytiloidea</taxon>
        <taxon>Mytilidae</taxon>
        <taxon>Mytilinae</taxon>
        <taxon>Mytilus</taxon>
    </lineage>
</organism>
<feature type="repeat" description="ANK" evidence="3">
    <location>
        <begin position="1212"/>
        <end position="1244"/>
    </location>
</feature>